<comment type="caution">
    <text evidence="3">The sequence shown here is derived from an EMBL/GenBank/DDBJ whole genome shotgun (WGS) entry which is preliminary data.</text>
</comment>
<evidence type="ECO:0000256" key="2">
    <source>
        <dbReference type="SAM" id="Phobius"/>
    </source>
</evidence>
<organism evidence="3 4">
    <name type="scientific">Sphingobium fontiphilum</name>
    <dbReference type="NCBI Taxonomy" id="944425"/>
    <lineage>
        <taxon>Bacteria</taxon>
        <taxon>Pseudomonadati</taxon>
        <taxon>Pseudomonadota</taxon>
        <taxon>Alphaproteobacteria</taxon>
        <taxon>Sphingomonadales</taxon>
        <taxon>Sphingomonadaceae</taxon>
        <taxon>Sphingobium</taxon>
    </lineage>
</organism>
<proteinExistence type="predicted"/>
<keyword evidence="4" id="KW-1185">Reference proteome</keyword>
<gene>
    <name evidence="3" type="ORF">GGR44_001204</name>
</gene>
<evidence type="ECO:0000256" key="1">
    <source>
        <dbReference type="SAM" id="Coils"/>
    </source>
</evidence>
<keyword evidence="1" id="KW-0175">Coiled coil</keyword>
<name>A0A7W6GNJ1_9SPHN</name>
<protein>
    <submittedName>
        <fullName evidence="3">Uncharacterized protein</fullName>
    </submittedName>
</protein>
<accession>A0A7W6GNJ1</accession>
<sequence>MAQPWMMQLWHGGAHAERRQVALATAVDQMTREREAATATLQADGARWKGASLREIDGWVRARQNKAIQLRRQIDAAPPRWRLALEGSEAVLRVEQLRLQLAVAEQELVGLRAARKLVVSNGAALTAAADKDRQARDLKRAKAQCSAATKKRQDYENRWRWKWRSWWENAEHRRIVANQRAQCDTARSAEQTLKRLADAHKAADLTRYRMDEAYSRSITDAASAVRHADAGLRQDAQRATTEWKGSWRAKLRIWSAQVGLRALLWKAGVALLIITISPFLIRLFCYYGVAPIAMRRPAIRLNIPGGAGRAIPLTARSATSVGIRLEDDEELLVRQDYLQTSSHEGAKGTQWFLDWRHPITSIATGLSFLTRIRGVGQLTTVSAVRDPFAEVSVLTLPAGASCVLRPRALAAVAQPRGRPLRIVTHWRIASLSAWLTLQLRYVVFHGPARLVIKGGRGVRVELAEQGRIFEQDQLIGFSADLAYSVTRAETFWPYFLGRTSLFKDHIRAGEGVLVIEEAPLSAERGGHARRGMEGLMDAVMKLFGM</sequence>
<dbReference type="Proteomes" id="UP000552757">
    <property type="component" value="Unassembled WGS sequence"/>
</dbReference>
<reference evidence="3 4" key="1">
    <citation type="submission" date="2020-08" db="EMBL/GenBank/DDBJ databases">
        <title>Genomic Encyclopedia of Type Strains, Phase IV (KMG-IV): sequencing the most valuable type-strain genomes for metagenomic binning, comparative biology and taxonomic classification.</title>
        <authorList>
            <person name="Goeker M."/>
        </authorList>
    </citation>
    <scope>NUCLEOTIDE SEQUENCE [LARGE SCALE GENOMIC DNA]</scope>
    <source>
        <strain evidence="3 4">DSM 29348</strain>
    </source>
</reference>
<keyword evidence="2" id="KW-0812">Transmembrane</keyword>
<keyword evidence="2" id="KW-0472">Membrane</keyword>
<evidence type="ECO:0000313" key="4">
    <source>
        <dbReference type="Proteomes" id="UP000552757"/>
    </source>
</evidence>
<dbReference type="AlphaFoldDB" id="A0A7W6GNJ1"/>
<feature type="transmembrane region" description="Helical" evidence="2">
    <location>
        <begin position="263"/>
        <end position="289"/>
    </location>
</feature>
<feature type="coiled-coil region" evidence="1">
    <location>
        <begin position="94"/>
        <end position="158"/>
    </location>
</feature>
<evidence type="ECO:0000313" key="3">
    <source>
        <dbReference type="EMBL" id="MBB3981557.1"/>
    </source>
</evidence>
<dbReference type="EMBL" id="JACIEB010000002">
    <property type="protein sequence ID" value="MBB3981557.1"/>
    <property type="molecule type" value="Genomic_DNA"/>
</dbReference>
<keyword evidence="2" id="KW-1133">Transmembrane helix</keyword>